<keyword evidence="7" id="KW-1185">Reference proteome</keyword>
<dbReference type="GO" id="GO:0009408">
    <property type="term" value="P:response to heat"/>
    <property type="evidence" value="ECO:0007669"/>
    <property type="project" value="InterPro"/>
</dbReference>
<dbReference type="InterPro" id="IPR002068">
    <property type="entry name" value="A-crystallin/Hsp20_dom"/>
</dbReference>
<dbReference type="PANTHER" id="PTHR46733">
    <property type="entry name" value="26.5 KDA HEAT SHOCK PROTEIN, MITOCHONDRIAL"/>
    <property type="match status" value="1"/>
</dbReference>
<feature type="domain" description="SHSP" evidence="5">
    <location>
        <begin position="86"/>
        <end position="198"/>
    </location>
</feature>
<dbReference type="AlphaFoldDB" id="A0A249PNK3"/>
<dbReference type="Pfam" id="PF00011">
    <property type="entry name" value="HSP20"/>
    <property type="match status" value="1"/>
</dbReference>
<dbReference type="InterPro" id="IPR044587">
    <property type="entry name" value="HSP21-like"/>
</dbReference>
<dbReference type="CDD" id="cd06464">
    <property type="entry name" value="ACD_sHsps-like"/>
    <property type="match status" value="1"/>
</dbReference>
<dbReference type="KEGG" id="esj:SJ05684_a40340"/>
<evidence type="ECO:0000313" key="6">
    <source>
        <dbReference type="EMBL" id="ASY67347.1"/>
    </source>
</evidence>
<name>A0A249PNK3_9HYPH</name>
<feature type="compositionally biased region" description="Basic and acidic residues" evidence="4">
    <location>
        <begin position="15"/>
        <end position="29"/>
    </location>
</feature>
<proteinExistence type="inferred from homology"/>
<keyword evidence="1 6" id="KW-0346">Stress response</keyword>
<sequence>MLLDPRRCQQVKESSFAKKERKENRRKDEVMNVGDLIPWSRGSSQLPSSYRGDDMDPFLSLHRNVNRLFDEVFRGFAPPSSFAGSSPFRGSWPHVEIEENDNEIRVLAEVPGIEPDDIEVLLEDGMLTLRGESKSETEDKDRRFSERYHGRFERRLSLGGQVEEGKVAATFKNGLLTVTLTKSEKARANVKRITIDSTK</sequence>
<dbReference type="Proteomes" id="UP000217211">
    <property type="component" value="Plasmid pSJ05684a"/>
</dbReference>
<organism evidence="6 7">
    <name type="scientific">Sinorhizobium sojae CCBAU 05684</name>
    <dbReference type="NCBI Taxonomy" id="716928"/>
    <lineage>
        <taxon>Bacteria</taxon>
        <taxon>Pseudomonadati</taxon>
        <taxon>Pseudomonadota</taxon>
        <taxon>Alphaproteobacteria</taxon>
        <taxon>Hyphomicrobiales</taxon>
        <taxon>Rhizobiaceae</taxon>
        <taxon>Sinorhizobium/Ensifer group</taxon>
        <taxon>Sinorhizobium</taxon>
    </lineage>
</organism>
<dbReference type="PROSITE" id="PS01031">
    <property type="entry name" value="SHSP"/>
    <property type="match status" value="1"/>
</dbReference>
<dbReference type="InterPro" id="IPR008978">
    <property type="entry name" value="HSP20-like_chaperone"/>
</dbReference>
<dbReference type="STRING" id="716928.GCA_000261485_05050"/>
<evidence type="ECO:0000256" key="3">
    <source>
        <dbReference type="RuleBase" id="RU003616"/>
    </source>
</evidence>
<evidence type="ECO:0000259" key="5">
    <source>
        <dbReference type="PROSITE" id="PS01031"/>
    </source>
</evidence>
<evidence type="ECO:0000256" key="1">
    <source>
        <dbReference type="ARBA" id="ARBA00023016"/>
    </source>
</evidence>
<evidence type="ECO:0000313" key="7">
    <source>
        <dbReference type="Proteomes" id="UP000217211"/>
    </source>
</evidence>
<reference evidence="6 7" key="1">
    <citation type="submission" date="2017-08" db="EMBL/GenBank/DDBJ databases">
        <title>Multipartite genome sequences of Sinorhizobium species nodulating soybeans.</title>
        <authorList>
            <person name="Tian C.F."/>
        </authorList>
    </citation>
    <scope>NUCLEOTIDE SEQUENCE [LARGE SCALE GENOMIC DNA]</scope>
    <source>
        <strain evidence="6 7">CCBAU 05684</strain>
        <plasmid evidence="7">psj05684a</plasmid>
    </source>
</reference>
<gene>
    <name evidence="6" type="ORF">SJ05684_a40340</name>
</gene>
<evidence type="ECO:0000256" key="4">
    <source>
        <dbReference type="SAM" id="MobiDB-lite"/>
    </source>
</evidence>
<comment type="similarity">
    <text evidence="2 3">Belongs to the small heat shock protein (HSP20) family.</text>
</comment>
<accession>A0A249PNK3</accession>
<keyword evidence="6" id="KW-0614">Plasmid</keyword>
<evidence type="ECO:0000256" key="2">
    <source>
        <dbReference type="PROSITE-ProRule" id="PRU00285"/>
    </source>
</evidence>
<dbReference type="EMBL" id="CP023069">
    <property type="protein sequence ID" value="ASY67347.1"/>
    <property type="molecule type" value="Genomic_DNA"/>
</dbReference>
<dbReference type="PANTHER" id="PTHR46733:SF4">
    <property type="entry name" value="HEAT SHOCK PROTEIN 21, CHLOROPLASTIC"/>
    <property type="match status" value="1"/>
</dbReference>
<dbReference type="SUPFAM" id="SSF49764">
    <property type="entry name" value="HSP20-like chaperones"/>
    <property type="match status" value="1"/>
</dbReference>
<geneLocation type="plasmid" evidence="7">
    <name>psj05684a</name>
</geneLocation>
<protein>
    <submittedName>
        <fullName evidence="6">Small heat shock protein</fullName>
    </submittedName>
</protein>
<feature type="region of interest" description="Disordered" evidence="4">
    <location>
        <begin position="1"/>
        <end position="29"/>
    </location>
</feature>
<dbReference type="Gene3D" id="2.60.40.790">
    <property type="match status" value="1"/>
</dbReference>
<dbReference type="eggNOG" id="COG0071">
    <property type="taxonomic scope" value="Bacteria"/>
</dbReference>